<reference evidence="1 2" key="1">
    <citation type="submission" date="2017-07" db="EMBL/GenBank/DDBJ databases">
        <title>Isolation and whole genome analysis of endospore-forming bacteria from heroin.</title>
        <authorList>
            <person name="Kalinowski J."/>
            <person name="Ahrens B."/>
            <person name="Al-Dilaimi A."/>
            <person name="Winkler A."/>
            <person name="Wibberg D."/>
            <person name="Schleenbecker U."/>
            <person name="Ruckert C."/>
            <person name="Wolfel R."/>
            <person name="Grass G."/>
        </authorList>
    </citation>
    <scope>NUCLEOTIDE SEQUENCE [LARGE SCALE GENOMIC DNA]</scope>
    <source>
        <strain evidence="1 2">7537-G1</strain>
    </source>
</reference>
<evidence type="ECO:0000313" key="2">
    <source>
        <dbReference type="Proteomes" id="UP000215596"/>
    </source>
</evidence>
<gene>
    <name evidence="1" type="ORF">CHH67_22540</name>
</gene>
<sequence>MIDTYVIIRRDNGELAHSKAYTSIRDAKLALKYHHGGPFASHYAVAKVSATPSALFTVRADGKWTEVTAE</sequence>
<dbReference type="AlphaFoldDB" id="A0A268EH35"/>
<evidence type="ECO:0000313" key="1">
    <source>
        <dbReference type="EMBL" id="PAD72422.1"/>
    </source>
</evidence>
<name>A0A268EH35_9BACL</name>
<dbReference type="Proteomes" id="UP000215596">
    <property type="component" value="Unassembled WGS sequence"/>
</dbReference>
<organism evidence="1 2">
    <name type="scientific">Paenibacillus campinasensis</name>
    <dbReference type="NCBI Taxonomy" id="66347"/>
    <lineage>
        <taxon>Bacteria</taxon>
        <taxon>Bacillati</taxon>
        <taxon>Bacillota</taxon>
        <taxon>Bacilli</taxon>
        <taxon>Bacillales</taxon>
        <taxon>Paenibacillaceae</taxon>
        <taxon>Paenibacillus</taxon>
    </lineage>
</organism>
<accession>A0A268EH35</accession>
<dbReference type="EMBL" id="NPBY01000079">
    <property type="protein sequence ID" value="PAD72422.1"/>
    <property type="molecule type" value="Genomic_DNA"/>
</dbReference>
<dbReference type="RefSeq" id="WP_095267621.1">
    <property type="nucleotide sequence ID" value="NZ_NPBY01000079.1"/>
</dbReference>
<comment type="caution">
    <text evidence="1">The sequence shown here is derived from an EMBL/GenBank/DDBJ whole genome shotgun (WGS) entry which is preliminary data.</text>
</comment>
<proteinExistence type="predicted"/>
<protein>
    <submittedName>
        <fullName evidence="1">Uncharacterized protein</fullName>
    </submittedName>
</protein>